<evidence type="ECO:0000313" key="1">
    <source>
        <dbReference type="EMBL" id="THH13411.1"/>
    </source>
</evidence>
<reference evidence="1 2" key="1">
    <citation type="submission" date="2019-02" db="EMBL/GenBank/DDBJ databases">
        <title>Genome sequencing of the rare red list fungi Bondarzewia mesenterica.</title>
        <authorList>
            <person name="Buettner E."/>
            <person name="Kellner H."/>
        </authorList>
    </citation>
    <scope>NUCLEOTIDE SEQUENCE [LARGE SCALE GENOMIC DNA]</scope>
    <source>
        <strain evidence="1 2">DSM 108281</strain>
    </source>
</reference>
<keyword evidence="2" id="KW-1185">Reference proteome</keyword>
<comment type="caution">
    <text evidence="1">The sequence shown here is derived from an EMBL/GenBank/DDBJ whole genome shotgun (WGS) entry which is preliminary data.</text>
</comment>
<accession>A0A4S4LPH2</accession>
<dbReference type="AlphaFoldDB" id="A0A4S4LPH2"/>
<dbReference type="EMBL" id="SGPL01000356">
    <property type="protein sequence ID" value="THH13411.1"/>
    <property type="molecule type" value="Genomic_DNA"/>
</dbReference>
<organism evidence="1 2">
    <name type="scientific">Bondarzewia mesenterica</name>
    <dbReference type="NCBI Taxonomy" id="1095465"/>
    <lineage>
        <taxon>Eukaryota</taxon>
        <taxon>Fungi</taxon>
        <taxon>Dikarya</taxon>
        <taxon>Basidiomycota</taxon>
        <taxon>Agaricomycotina</taxon>
        <taxon>Agaricomycetes</taxon>
        <taxon>Russulales</taxon>
        <taxon>Bondarzewiaceae</taxon>
        <taxon>Bondarzewia</taxon>
    </lineage>
</organism>
<gene>
    <name evidence="1" type="ORF">EW146_g6803</name>
</gene>
<dbReference type="Proteomes" id="UP000310158">
    <property type="component" value="Unassembled WGS sequence"/>
</dbReference>
<evidence type="ECO:0000313" key="2">
    <source>
        <dbReference type="Proteomes" id="UP000310158"/>
    </source>
</evidence>
<name>A0A4S4LPH2_9AGAM</name>
<proteinExistence type="predicted"/>
<sequence length="121" mass="13206">MKRTDRQAIRNLHLADWLIPAPPAPTCAQARPHHQLLPQPLPPSSKLLPVLVPSSPSGCLEIVRGNLIQTFVLSSKLSADRSKVLAIRHNAHAECIPGFGCAREAIRGTVRCEAVATERMH</sequence>
<protein>
    <submittedName>
        <fullName evidence="1">Uncharacterized protein</fullName>
    </submittedName>
</protein>